<feature type="domain" description="N-acetyltransferase" evidence="1">
    <location>
        <begin position="22"/>
        <end position="193"/>
    </location>
</feature>
<dbReference type="Gene3D" id="3.40.630.30">
    <property type="match status" value="1"/>
</dbReference>
<dbReference type="EMBL" id="BAAAMK010000005">
    <property type="protein sequence ID" value="GAA1959244.1"/>
    <property type="molecule type" value="Genomic_DNA"/>
</dbReference>
<evidence type="ECO:0000313" key="2">
    <source>
        <dbReference type="EMBL" id="GAA1959244.1"/>
    </source>
</evidence>
<dbReference type="PANTHER" id="PTHR43610:SF1">
    <property type="entry name" value="N-ACETYLTRANSFERASE DOMAIN-CONTAINING PROTEIN"/>
    <property type="match status" value="1"/>
</dbReference>
<gene>
    <name evidence="2" type="ORF">GCM10009717_27240</name>
</gene>
<evidence type="ECO:0000259" key="1">
    <source>
        <dbReference type="PROSITE" id="PS51186"/>
    </source>
</evidence>
<organism evidence="2 3">
    <name type="scientific">Agromyces allii</name>
    <dbReference type="NCBI Taxonomy" id="393607"/>
    <lineage>
        <taxon>Bacteria</taxon>
        <taxon>Bacillati</taxon>
        <taxon>Actinomycetota</taxon>
        <taxon>Actinomycetes</taxon>
        <taxon>Micrococcales</taxon>
        <taxon>Microbacteriaceae</taxon>
        <taxon>Agromyces</taxon>
    </lineage>
</organism>
<name>A0ABP5C7U7_9MICO</name>
<comment type="caution">
    <text evidence="2">The sequence shown here is derived from an EMBL/GenBank/DDBJ whole genome shotgun (WGS) entry which is preliminary data.</text>
</comment>
<dbReference type="Pfam" id="PF13302">
    <property type="entry name" value="Acetyltransf_3"/>
    <property type="match status" value="1"/>
</dbReference>
<dbReference type="InterPro" id="IPR000182">
    <property type="entry name" value="GNAT_dom"/>
</dbReference>
<dbReference type="SUPFAM" id="SSF55729">
    <property type="entry name" value="Acyl-CoA N-acyltransferases (Nat)"/>
    <property type="match status" value="1"/>
</dbReference>
<dbReference type="PANTHER" id="PTHR43610">
    <property type="entry name" value="BLL6696 PROTEIN"/>
    <property type="match status" value="1"/>
</dbReference>
<dbReference type="PROSITE" id="PS51186">
    <property type="entry name" value="GNAT"/>
    <property type="match status" value="1"/>
</dbReference>
<keyword evidence="3" id="KW-1185">Reference proteome</keyword>
<reference evidence="3" key="1">
    <citation type="journal article" date="2019" name="Int. J. Syst. Evol. Microbiol.">
        <title>The Global Catalogue of Microorganisms (GCM) 10K type strain sequencing project: providing services to taxonomists for standard genome sequencing and annotation.</title>
        <authorList>
            <consortium name="The Broad Institute Genomics Platform"/>
            <consortium name="The Broad Institute Genome Sequencing Center for Infectious Disease"/>
            <person name="Wu L."/>
            <person name="Ma J."/>
        </authorList>
    </citation>
    <scope>NUCLEOTIDE SEQUENCE [LARGE SCALE GENOMIC DNA]</scope>
    <source>
        <strain evidence="3">JCM 13584</strain>
    </source>
</reference>
<accession>A0ABP5C7U7</accession>
<evidence type="ECO:0000313" key="3">
    <source>
        <dbReference type="Proteomes" id="UP001499954"/>
    </source>
</evidence>
<dbReference type="InterPro" id="IPR016181">
    <property type="entry name" value="Acyl_CoA_acyltransferase"/>
</dbReference>
<dbReference type="Proteomes" id="UP001499954">
    <property type="component" value="Unassembled WGS sequence"/>
</dbReference>
<protein>
    <submittedName>
        <fullName evidence="2">GNAT family protein</fullName>
    </submittedName>
</protein>
<proteinExistence type="predicted"/>
<sequence>MCETRAVTARIPAAEPLVGRFIRLTPFVPDDVPELAKALRKPAVFAGGYGGGPAGLPADDAAFERFALSYYAGGPLALPWTVRLQGGDHDGRVVGATKFADLDLTNESAHIGWTAYDPRVWAGGVNVEAKLLLLGMAFDHGFGRVKLQADSRNERSRAAILRLGATFEGIARRHKIRADGSWRDSAVYSILVDEWPEVRAGLEARLVARGDDPVQLVGA</sequence>